<gene>
    <name evidence="1" type="ORF">AB1Y20_022435</name>
</gene>
<dbReference type="Proteomes" id="UP001515480">
    <property type="component" value="Unassembled WGS sequence"/>
</dbReference>
<evidence type="ECO:0008006" key="3">
    <source>
        <dbReference type="Google" id="ProtNLM"/>
    </source>
</evidence>
<accession>A0AB34JG60</accession>
<reference evidence="1 2" key="1">
    <citation type="journal article" date="2024" name="Science">
        <title>Giant polyketide synthase enzymes in the biosynthesis of giant marine polyether toxins.</title>
        <authorList>
            <person name="Fallon T.R."/>
            <person name="Shende V.V."/>
            <person name="Wierzbicki I.H."/>
            <person name="Pendleton A.L."/>
            <person name="Watervoot N.F."/>
            <person name="Auber R.P."/>
            <person name="Gonzalez D.J."/>
            <person name="Wisecaver J.H."/>
            <person name="Moore B.S."/>
        </authorList>
    </citation>
    <scope>NUCLEOTIDE SEQUENCE [LARGE SCALE GENOMIC DNA]</scope>
    <source>
        <strain evidence="1 2">12B1</strain>
    </source>
</reference>
<evidence type="ECO:0000313" key="2">
    <source>
        <dbReference type="Proteomes" id="UP001515480"/>
    </source>
</evidence>
<protein>
    <recommendedName>
        <fullName evidence="3">Fe2OG dioxygenase domain-containing protein</fullName>
    </recommendedName>
</protein>
<organism evidence="1 2">
    <name type="scientific">Prymnesium parvum</name>
    <name type="common">Toxic golden alga</name>
    <dbReference type="NCBI Taxonomy" id="97485"/>
    <lineage>
        <taxon>Eukaryota</taxon>
        <taxon>Haptista</taxon>
        <taxon>Haptophyta</taxon>
        <taxon>Prymnesiophyceae</taxon>
        <taxon>Prymnesiales</taxon>
        <taxon>Prymnesiaceae</taxon>
        <taxon>Prymnesium</taxon>
    </lineage>
</organism>
<sequence length="248" mass="27051">MAALSPSSTTTPSDAPHEVLAAQNKLLFDRLRLPPIVHAGKRVQAPREACQRLHTACRAAFAAAEARGEHGGLFLSAGGASKCFWGFQNYDRVQASLNPQVQRQFTTMLPLHEVEDARWRPLLFGGLDGLEELVGYAKGLAEGHTLLACHMLRQDSEQACFGWHQDNLNNPHTHISMVFMLSSSKSSMQVAGSDPFIYDGVGSGVIFPSAAHHRSGPASRGTLKITFFFGVSQSSAAMFLSRKMRGEW</sequence>
<dbReference type="EMBL" id="JBGBPQ010000008">
    <property type="protein sequence ID" value="KAL1520874.1"/>
    <property type="molecule type" value="Genomic_DNA"/>
</dbReference>
<keyword evidence="2" id="KW-1185">Reference proteome</keyword>
<evidence type="ECO:0000313" key="1">
    <source>
        <dbReference type="EMBL" id="KAL1520874.1"/>
    </source>
</evidence>
<name>A0AB34JG60_PRYPA</name>
<comment type="caution">
    <text evidence="1">The sequence shown here is derived from an EMBL/GenBank/DDBJ whole genome shotgun (WGS) entry which is preliminary data.</text>
</comment>
<dbReference type="AlphaFoldDB" id="A0AB34JG60"/>
<proteinExistence type="predicted"/>